<evidence type="ECO:0000313" key="2">
    <source>
        <dbReference type="Proteomes" id="UP001303046"/>
    </source>
</evidence>
<organism evidence="1 2">
    <name type="scientific">Necator americanus</name>
    <name type="common">Human hookworm</name>
    <dbReference type="NCBI Taxonomy" id="51031"/>
    <lineage>
        <taxon>Eukaryota</taxon>
        <taxon>Metazoa</taxon>
        <taxon>Ecdysozoa</taxon>
        <taxon>Nematoda</taxon>
        <taxon>Chromadorea</taxon>
        <taxon>Rhabditida</taxon>
        <taxon>Rhabditina</taxon>
        <taxon>Rhabditomorpha</taxon>
        <taxon>Strongyloidea</taxon>
        <taxon>Ancylostomatidae</taxon>
        <taxon>Bunostominae</taxon>
        <taxon>Necator</taxon>
    </lineage>
</organism>
<accession>A0ABR1CHA1</accession>
<dbReference type="Pfam" id="PF01359">
    <property type="entry name" value="Transposase_1"/>
    <property type="match status" value="1"/>
</dbReference>
<keyword evidence="2" id="KW-1185">Reference proteome</keyword>
<dbReference type="Proteomes" id="UP001303046">
    <property type="component" value="Unassembled WGS sequence"/>
</dbReference>
<comment type="caution">
    <text evidence="1">The sequence shown here is derived from an EMBL/GenBank/DDBJ whole genome shotgun (WGS) entry which is preliminary data.</text>
</comment>
<dbReference type="InterPro" id="IPR001888">
    <property type="entry name" value="Transposase_1"/>
</dbReference>
<protein>
    <submittedName>
        <fullName evidence="1">Uncharacterized protein</fullName>
    </submittedName>
</protein>
<dbReference type="EMBL" id="JAVFWL010000002">
    <property type="protein sequence ID" value="KAK6737048.1"/>
    <property type="molecule type" value="Genomic_DNA"/>
</dbReference>
<evidence type="ECO:0000313" key="1">
    <source>
        <dbReference type="EMBL" id="KAK6737048.1"/>
    </source>
</evidence>
<reference evidence="1 2" key="1">
    <citation type="submission" date="2023-08" db="EMBL/GenBank/DDBJ databases">
        <title>A Necator americanus chromosomal reference genome.</title>
        <authorList>
            <person name="Ilik V."/>
            <person name="Petrzelkova K.J."/>
            <person name="Pardy F."/>
            <person name="Fuh T."/>
            <person name="Niatou-Singa F.S."/>
            <person name="Gouil Q."/>
            <person name="Baker L."/>
            <person name="Ritchie M.E."/>
            <person name="Jex A.R."/>
            <person name="Gazzola D."/>
            <person name="Li H."/>
            <person name="Toshio Fujiwara R."/>
            <person name="Zhan B."/>
            <person name="Aroian R.V."/>
            <person name="Pafco B."/>
            <person name="Schwarz E.M."/>
        </authorList>
    </citation>
    <scope>NUCLEOTIDE SEQUENCE [LARGE SCALE GENOMIC DNA]</scope>
    <source>
        <strain evidence="1 2">Aroian</strain>
        <tissue evidence="1">Whole animal</tissue>
    </source>
</reference>
<sequence length="100" mass="11836">MRDTDSVSLVTNSLKKSPKMTYTKKKRLLYCWWDHWGMFHFEFHFAGFAVDAVLHTIQLEKLGDTTRHERTKRGNNCELQYNATPYKVDPPENCRIRTAI</sequence>
<proteinExistence type="predicted"/>
<name>A0ABR1CHA1_NECAM</name>
<gene>
    <name evidence="1" type="primary">Necator_chrII.g7424</name>
    <name evidence="1" type="ORF">RB195_019631</name>
</gene>